<organism evidence="3">
    <name type="scientific">viral metagenome</name>
    <dbReference type="NCBI Taxonomy" id="1070528"/>
    <lineage>
        <taxon>unclassified sequences</taxon>
        <taxon>metagenomes</taxon>
        <taxon>organismal metagenomes</taxon>
    </lineage>
</organism>
<proteinExistence type="inferred from homology"/>
<evidence type="ECO:0000259" key="2">
    <source>
        <dbReference type="SMART" id="SM00382"/>
    </source>
</evidence>
<dbReference type="InterPro" id="IPR003593">
    <property type="entry name" value="AAA+_ATPase"/>
</dbReference>
<dbReference type="GO" id="GO:0016887">
    <property type="term" value="F:ATP hydrolysis activity"/>
    <property type="evidence" value="ECO:0007669"/>
    <property type="project" value="InterPro"/>
</dbReference>
<evidence type="ECO:0000256" key="1">
    <source>
        <dbReference type="ARBA" id="ARBA00007448"/>
    </source>
</evidence>
<accession>A0A6C0EUQ1</accession>
<dbReference type="InterPro" id="IPR050747">
    <property type="entry name" value="Mitochondrial_chaperone_BCS1"/>
</dbReference>
<protein>
    <recommendedName>
        <fullName evidence="2">AAA+ ATPase domain-containing protein</fullName>
    </recommendedName>
</protein>
<feature type="domain" description="AAA+ ATPase" evidence="2">
    <location>
        <begin position="85"/>
        <end position="263"/>
    </location>
</feature>
<dbReference type="AlphaFoldDB" id="A0A6C0EUQ1"/>
<dbReference type="Pfam" id="PF00004">
    <property type="entry name" value="AAA"/>
    <property type="match status" value="1"/>
</dbReference>
<dbReference type="EMBL" id="MN738944">
    <property type="protein sequence ID" value="QHT32482.1"/>
    <property type="molecule type" value="Genomic_DNA"/>
</dbReference>
<reference evidence="3" key="1">
    <citation type="journal article" date="2020" name="Nature">
        <title>Giant virus diversity and host interactions through global metagenomics.</title>
        <authorList>
            <person name="Schulz F."/>
            <person name="Roux S."/>
            <person name="Paez-Espino D."/>
            <person name="Jungbluth S."/>
            <person name="Walsh D.A."/>
            <person name="Denef V.J."/>
            <person name="McMahon K.D."/>
            <person name="Konstantinidis K.T."/>
            <person name="Eloe-Fadrosh E.A."/>
            <person name="Kyrpides N.C."/>
            <person name="Woyke T."/>
        </authorList>
    </citation>
    <scope>NUCLEOTIDE SEQUENCE</scope>
    <source>
        <strain evidence="3">GVMAG-M-3300009161-30</strain>
    </source>
</reference>
<dbReference type="InterPro" id="IPR003959">
    <property type="entry name" value="ATPase_AAA_core"/>
</dbReference>
<name>A0A6C0EUQ1_9ZZZZ</name>
<dbReference type="GO" id="GO:0005524">
    <property type="term" value="F:ATP binding"/>
    <property type="evidence" value="ECO:0007669"/>
    <property type="project" value="InterPro"/>
</dbReference>
<comment type="similarity">
    <text evidence="1">Belongs to the AAA ATPase family. BCS1 subfamily.</text>
</comment>
<dbReference type="SUPFAM" id="SSF52540">
    <property type="entry name" value="P-loop containing nucleoside triphosphate hydrolases"/>
    <property type="match status" value="1"/>
</dbReference>
<dbReference type="SMART" id="SM00382">
    <property type="entry name" value="AAA"/>
    <property type="match status" value="1"/>
</dbReference>
<dbReference type="PANTHER" id="PTHR23070">
    <property type="entry name" value="BCS1 AAA-TYPE ATPASE"/>
    <property type="match status" value="1"/>
</dbReference>
<dbReference type="Gene3D" id="3.40.50.300">
    <property type="entry name" value="P-loop containing nucleotide triphosphate hydrolases"/>
    <property type="match status" value="1"/>
</dbReference>
<evidence type="ECO:0000313" key="3">
    <source>
        <dbReference type="EMBL" id="QHT32482.1"/>
    </source>
</evidence>
<dbReference type="InterPro" id="IPR027417">
    <property type="entry name" value="P-loop_NTPase"/>
</dbReference>
<sequence>MKTYLDKITTSYIETIEKARNNKKYIYTLTKTTYTDDKYECWSEHPFESSRTFGNMFFEHKQDIIDKITFFLNNRKWYYDMGIPYTLGIGLHGPPGTGKTSLVKCLANLTGRHIISLSLKIIKTKGQLIDFFFEDRYNSNNKKNSIGFSDKIVFIDDIDCISDIVKKRLDNNSTIRPTNTLSMEDVLKTIIDSNNDSNKIMSTSMKHMDEEPITLDDILDLWDGIKETPGRILCIATNHWDQLDPALIRPGRIDISLLLSNASHNTISIMFQQYYNKPIDDDKLKKITEGFYSPAEIINVYIMYKDDSDKFMERLMMNVKI</sequence>